<keyword evidence="1" id="KW-0805">Transcription regulation</keyword>
<keyword evidence="4" id="KW-0804">Transcription</keyword>
<evidence type="ECO:0000313" key="9">
    <source>
        <dbReference type="Proteomes" id="UP001523565"/>
    </source>
</evidence>
<feature type="domain" description="RNA polymerase sigma-70 region 2" evidence="6">
    <location>
        <begin position="25"/>
        <end position="86"/>
    </location>
</feature>
<dbReference type="SUPFAM" id="SSF88659">
    <property type="entry name" value="Sigma3 and sigma4 domains of RNA polymerase sigma factors"/>
    <property type="match status" value="2"/>
</dbReference>
<dbReference type="Pfam" id="PF04542">
    <property type="entry name" value="Sigma70_r2"/>
    <property type="match status" value="1"/>
</dbReference>
<evidence type="ECO:0000256" key="1">
    <source>
        <dbReference type="ARBA" id="ARBA00023015"/>
    </source>
</evidence>
<dbReference type="InterPro" id="IPR013325">
    <property type="entry name" value="RNA_pol_sigma_r2"/>
</dbReference>
<evidence type="ECO:0000259" key="6">
    <source>
        <dbReference type="Pfam" id="PF04542"/>
    </source>
</evidence>
<dbReference type="SUPFAM" id="SSF88946">
    <property type="entry name" value="Sigma2 domain of RNA polymerase sigma factors"/>
    <property type="match status" value="1"/>
</dbReference>
<evidence type="ECO:0000256" key="2">
    <source>
        <dbReference type="ARBA" id="ARBA00023082"/>
    </source>
</evidence>
<dbReference type="Gene3D" id="1.10.10.10">
    <property type="entry name" value="Winged helix-like DNA-binding domain superfamily/Winged helix DNA-binding domain"/>
    <property type="match status" value="2"/>
</dbReference>
<evidence type="ECO:0000256" key="3">
    <source>
        <dbReference type="ARBA" id="ARBA00023125"/>
    </source>
</evidence>
<dbReference type="InterPro" id="IPR007627">
    <property type="entry name" value="RNA_pol_sigma70_r2"/>
</dbReference>
<dbReference type="InterPro" id="IPR036388">
    <property type="entry name" value="WH-like_DNA-bd_sf"/>
</dbReference>
<accession>A0ABT1EKY3</accession>
<dbReference type="InterPro" id="IPR007630">
    <property type="entry name" value="RNA_pol_sigma70_r4"/>
</dbReference>
<evidence type="ECO:0000259" key="5">
    <source>
        <dbReference type="Pfam" id="PF04539"/>
    </source>
</evidence>
<dbReference type="InterPro" id="IPR050239">
    <property type="entry name" value="Sigma-70_RNA_pol_init_factors"/>
</dbReference>
<reference evidence="8 9" key="1">
    <citation type="journal article" date="2022" name="Genome Biol. Evol.">
        <title>Host diet, physiology and behaviors set the stage for Lachnospiraceae cladogenesis.</title>
        <authorList>
            <person name="Vera-Ponce De Leon A."/>
            <person name="Schneider M."/>
            <person name="Jahnes B.C."/>
            <person name="Sadowski V."/>
            <person name="Camuy-Velez L.A."/>
            <person name="Duan J."/>
            <person name="Sabree Z.L."/>
        </authorList>
    </citation>
    <scope>NUCLEOTIDE SEQUENCE [LARGE SCALE GENOMIC DNA]</scope>
    <source>
        <strain evidence="8 9">PAL227</strain>
    </source>
</reference>
<dbReference type="RefSeq" id="WP_262069206.1">
    <property type="nucleotide sequence ID" value="NZ_JAMXOC010000011.1"/>
</dbReference>
<feature type="domain" description="RNA polymerase sigma-70 region 4" evidence="7">
    <location>
        <begin position="193"/>
        <end position="241"/>
    </location>
</feature>
<dbReference type="Pfam" id="PF04545">
    <property type="entry name" value="Sigma70_r4"/>
    <property type="match status" value="1"/>
</dbReference>
<dbReference type="NCBIfam" id="TIGR02937">
    <property type="entry name" value="sigma70-ECF"/>
    <property type="match status" value="1"/>
</dbReference>
<gene>
    <name evidence="8" type="ORF">NK118_08685</name>
</gene>
<keyword evidence="9" id="KW-1185">Reference proteome</keyword>
<dbReference type="EMBL" id="JAMZFV010000011">
    <property type="protein sequence ID" value="MCP1110326.1"/>
    <property type="molecule type" value="Genomic_DNA"/>
</dbReference>
<dbReference type="Pfam" id="PF04539">
    <property type="entry name" value="Sigma70_r3"/>
    <property type="match status" value="1"/>
</dbReference>
<dbReference type="InterPro" id="IPR014284">
    <property type="entry name" value="RNA_pol_sigma-70_dom"/>
</dbReference>
<proteinExistence type="predicted"/>
<keyword evidence="2" id="KW-0731">Sigma factor</keyword>
<evidence type="ECO:0000259" key="7">
    <source>
        <dbReference type="Pfam" id="PF04545"/>
    </source>
</evidence>
<dbReference type="Gene3D" id="1.20.120.1810">
    <property type="match status" value="1"/>
</dbReference>
<sequence length="287" mass="33013">MSNEELVRDIQAGASDKMLLLWKQCEKFIIMMANKYKGLAEVEDLTQEGYFALCQAVEKYDETKEATFIHYLAIWLKQTYSRYIMNNGHNIRVPVHAYTLALKYQSEEKAFKREYGREPSNHEMAKALAISVKQVMQLKKDMVALRQQSLDEVIPGLDGGITLGDSIADTGDDIELATQERDRQQLREEVSELLEVLPIQQQDVIKARYMKGKTLAETGEQIGVTIERVRVVQQKALNRLRLKKHSDKLRPYYDDYLAAHAYRHIGVAAFQRNGISSTEYAAFRLMD</sequence>
<evidence type="ECO:0000256" key="4">
    <source>
        <dbReference type="ARBA" id="ARBA00023163"/>
    </source>
</evidence>
<comment type="caution">
    <text evidence="8">The sequence shown here is derived from an EMBL/GenBank/DDBJ whole genome shotgun (WGS) entry which is preliminary data.</text>
</comment>
<evidence type="ECO:0000313" key="8">
    <source>
        <dbReference type="EMBL" id="MCP1110326.1"/>
    </source>
</evidence>
<dbReference type="PRINTS" id="PR00046">
    <property type="entry name" value="SIGMA70FCT"/>
</dbReference>
<dbReference type="PANTHER" id="PTHR30603">
    <property type="entry name" value="RNA POLYMERASE SIGMA FACTOR RPO"/>
    <property type="match status" value="1"/>
</dbReference>
<dbReference type="Proteomes" id="UP001523565">
    <property type="component" value="Unassembled WGS sequence"/>
</dbReference>
<name>A0ABT1EKY3_9FIRM</name>
<dbReference type="InterPro" id="IPR013324">
    <property type="entry name" value="RNA_pol_sigma_r3/r4-like"/>
</dbReference>
<organism evidence="8 9">
    <name type="scientific">Ohessyouella blattaphilus</name>
    <dbReference type="NCBI Taxonomy" id="2949333"/>
    <lineage>
        <taxon>Bacteria</taxon>
        <taxon>Bacillati</taxon>
        <taxon>Bacillota</taxon>
        <taxon>Clostridia</taxon>
        <taxon>Lachnospirales</taxon>
        <taxon>Lachnospiraceae</taxon>
        <taxon>Ohessyouella</taxon>
    </lineage>
</organism>
<dbReference type="InterPro" id="IPR007624">
    <property type="entry name" value="RNA_pol_sigma70_r3"/>
</dbReference>
<dbReference type="CDD" id="cd06171">
    <property type="entry name" value="Sigma70_r4"/>
    <property type="match status" value="1"/>
</dbReference>
<protein>
    <submittedName>
        <fullName evidence="8">Sigma-70 family RNA polymerase sigma factor</fullName>
    </submittedName>
</protein>
<dbReference type="InterPro" id="IPR000943">
    <property type="entry name" value="RNA_pol_sigma70"/>
</dbReference>
<keyword evidence="3" id="KW-0238">DNA-binding</keyword>
<dbReference type="PANTHER" id="PTHR30603:SF47">
    <property type="entry name" value="RNA POLYMERASE SIGMA FACTOR SIGD, CHLOROPLASTIC"/>
    <property type="match status" value="1"/>
</dbReference>
<feature type="domain" description="RNA polymerase sigma-70 region 3" evidence="5">
    <location>
        <begin position="104"/>
        <end position="170"/>
    </location>
</feature>